<dbReference type="Proteomes" id="UP000182350">
    <property type="component" value="Unassembled WGS sequence"/>
</dbReference>
<name>A0A1K1VA91_9GAMM</name>
<evidence type="ECO:0000256" key="3">
    <source>
        <dbReference type="ARBA" id="ARBA00023163"/>
    </source>
</evidence>
<dbReference type="InterPro" id="IPR036390">
    <property type="entry name" value="WH_DNA-bd_sf"/>
</dbReference>
<feature type="domain" description="HTH arsR-type" evidence="4">
    <location>
        <begin position="5"/>
        <end position="98"/>
    </location>
</feature>
<keyword evidence="2" id="KW-0238">DNA-binding</keyword>
<evidence type="ECO:0000259" key="4">
    <source>
        <dbReference type="PROSITE" id="PS50987"/>
    </source>
</evidence>
<accession>A0A1K1VA91</accession>
<dbReference type="OrthoDB" id="9796124at2"/>
<reference evidence="5 6" key="1">
    <citation type="submission" date="2016-11" db="EMBL/GenBank/DDBJ databases">
        <authorList>
            <person name="Jaros S."/>
            <person name="Januszkiewicz K."/>
            <person name="Wedrychowicz H."/>
        </authorList>
    </citation>
    <scope>NUCLEOTIDE SEQUENCE [LARGE SCALE GENOMIC DNA]</scope>
    <source>
        <strain evidence="5 6">DSM 21637</strain>
    </source>
</reference>
<protein>
    <submittedName>
        <fullName evidence="5">ArsR family transcriptional regulator</fullName>
    </submittedName>
</protein>
<dbReference type="InterPro" id="IPR051011">
    <property type="entry name" value="Metal_resp_trans_reg"/>
</dbReference>
<dbReference type="GO" id="GO:0003700">
    <property type="term" value="F:DNA-binding transcription factor activity"/>
    <property type="evidence" value="ECO:0007669"/>
    <property type="project" value="InterPro"/>
</dbReference>
<dbReference type="EMBL" id="FPJW01000002">
    <property type="protein sequence ID" value="SFX21676.1"/>
    <property type="molecule type" value="Genomic_DNA"/>
</dbReference>
<sequence length="98" mass="11265">MDIETMQCQARAATELLQACAHPARLVLLCQLSQEELNVGELEQRLGIHQPSLSQQLGVLRRQGLIEGRREGQLIFYRLANEEARELIQSLYRIYCNK</sequence>
<dbReference type="PRINTS" id="PR00778">
    <property type="entry name" value="HTHARSR"/>
</dbReference>
<dbReference type="SMART" id="SM00418">
    <property type="entry name" value="HTH_ARSR"/>
    <property type="match status" value="1"/>
</dbReference>
<dbReference type="Pfam" id="PF01022">
    <property type="entry name" value="HTH_5"/>
    <property type="match status" value="1"/>
</dbReference>
<evidence type="ECO:0000313" key="6">
    <source>
        <dbReference type="Proteomes" id="UP000182350"/>
    </source>
</evidence>
<keyword evidence="1" id="KW-0805">Transcription regulation</keyword>
<keyword evidence="3" id="KW-0804">Transcription</keyword>
<evidence type="ECO:0000256" key="1">
    <source>
        <dbReference type="ARBA" id="ARBA00023015"/>
    </source>
</evidence>
<dbReference type="SUPFAM" id="SSF46785">
    <property type="entry name" value="Winged helix' DNA-binding domain"/>
    <property type="match status" value="1"/>
</dbReference>
<dbReference type="GO" id="GO:0003677">
    <property type="term" value="F:DNA binding"/>
    <property type="evidence" value="ECO:0007669"/>
    <property type="project" value="UniProtKB-KW"/>
</dbReference>
<dbReference type="NCBIfam" id="NF033788">
    <property type="entry name" value="HTH_metalloreg"/>
    <property type="match status" value="1"/>
</dbReference>
<dbReference type="PANTHER" id="PTHR43132:SF2">
    <property type="entry name" value="ARSENICAL RESISTANCE OPERON REPRESSOR ARSR-RELATED"/>
    <property type="match status" value="1"/>
</dbReference>
<dbReference type="PROSITE" id="PS50987">
    <property type="entry name" value="HTH_ARSR_2"/>
    <property type="match status" value="1"/>
</dbReference>
<dbReference type="Gene3D" id="1.10.10.10">
    <property type="entry name" value="Winged helix-like DNA-binding domain superfamily/Winged helix DNA-binding domain"/>
    <property type="match status" value="1"/>
</dbReference>
<proteinExistence type="predicted"/>
<gene>
    <name evidence="5" type="ORF">SAMN02745752_00845</name>
</gene>
<dbReference type="InterPro" id="IPR011991">
    <property type="entry name" value="ArsR-like_HTH"/>
</dbReference>
<dbReference type="AlphaFoldDB" id="A0A1K1VA91"/>
<evidence type="ECO:0000256" key="2">
    <source>
        <dbReference type="ARBA" id="ARBA00023125"/>
    </source>
</evidence>
<dbReference type="CDD" id="cd00090">
    <property type="entry name" value="HTH_ARSR"/>
    <property type="match status" value="1"/>
</dbReference>
<dbReference type="PANTHER" id="PTHR43132">
    <property type="entry name" value="ARSENICAL RESISTANCE OPERON REPRESSOR ARSR-RELATED"/>
    <property type="match status" value="1"/>
</dbReference>
<organism evidence="5 6">
    <name type="scientific">Marinospirillum alkaliphilum DSM 21637</name>
    <dbReference type="NCBI Taxonomy" id="1122209"/>
    <lineage>
        <taxon>Bacteria</taxon>
        <taxon>Pseudomonadati</taxon>
        <taxon>Pseudomonadota</taxon>
        <taxon>Gammaproteobacteria</taxon>
        <taxon>Oceanospirillales</taxon>
        <taxon>Oceanospirillaceae</taxon>
        <taxon>Marinospirillum</taxon>
    </lineage>
</organism>
<dbReference type="InterPro" id="IPR036388">
    <property type="entry name" value="WH-like_DNA-bd_sf"/>
</dbReference>
<evidence type="ECO:0000313" key="5">
    <source>
        <dbReference type="EMBL" id="SFX21676.1"/>
    </source>
</evidence>
<dbReference type="InterPro" id="IPR001845">
    <property type="entry name" value="HTH_ArsR_DNA-bd_dom"/>
</dbReference>
<keyword evidence="6" id="KW-1185">Reference proteome</keyword>
<dbReference type="STRING" id="1122209.SAMN02745752_00845"/>